<evidence type="ECO:0000313" key="1">
    <source>
        <dbReference type="EMBL" id="SDX53223.1"/>
    </source>
</evidence>
<evidence type="ECO:0000313" key="2">
    <source>
        <dbReference type="Proteomes" id="UP000198921"/>
    </source>
</evidence>
<dbReference type="AlphaFoldDB" id="A0A1H3CGI0"/>
<protein>
    <submittedName>
        <fullName evidence="1">Uncharacterized protein</fullName>
    </submittedName>
</protein>
<keyword evidence="2" id="KW-1185">Reference proteome</keyword>
<dbReference type="Proteomes" id="UP000198921">
    <property type="component" value="Unassembled WGS sequence"/>
</dbReference>
<gene>
    <name evidence="1" type="ORF">SAMN05660209_00618</name>
</gene>
<name>A0A1H3CGI0_9ACTN</name>
<proteinExistence type="predicted"/>
<organism evidence="1 2">
    <name type="scientific">Geodermatophilus africanus</name>
    <dbReference type="NCBI Taxonomy" id="1137993"/>
    <lineage>
        <taxon>Bacteria</taxon>
        <taxon>Bacillati</taxon>
        <taxon>Actinomycetota</taxon>
        <taxon>Actinomycetes</taxon>
        <taxon>Geodermatophilales</taxon>
        <taxon>Geodermatophilaceae</taxon>
        <taxon>Geodermatophilus</taxon>
    </lineage>
</organism>
<dbReference type="STRING" id="1137993.SAMN05660209_00618"/>
<accession>A0A1H3CGI0</accession>
<dbReference type="RefSeq" id="WP_139263460.1">
    <property type="nucleotide sequence ID" value="NZ_FNOT01000002.1"/>
</dbReference>
<reference evidence="2" key="1">
    <citation type="submission" date="2016-10" db="EMBL/GenBank/DDBJ databases">
        <authorList>
            <person name="Varghese N."/>
            <person name="Submissions S."/>
        </authorList>
    </citation>
    <scope>NUCLEOTIDE SEQUENCE [LARGE SCALE GENOMIC DNA]</scope>
    <source>
        <strain evidence="2">DSM 45422</strain>
    </source>
</reference>
<dbReference type="EMBL" id="FNOT01000002">
    <property type="protein sequence ID" value="SDX53223.1"/>
    <property type="molecule type" value="Genomic_DNA"/>
</dbReference>
<sequence>MTDTVRSTERPQTAPSSTEEIDLAIAVAAVAVGAARRAEERCPSGENAQRVADAVAAVDALLDRRLAAAA</sequence>